<dbReference type="InterPro" id="IPR050282">
    <property type="entry name" value="Cycloisomerase_2"/>
</dbReference>
<dbReference type="PANTHER" id="PTHR30344:SF1">
    <property type="entry name" value="6-PHOSPHOGLUCONOLACTONASE"/>
    <property type="match status" value="1"/>
</dbReference>
<dbReference type="SUPFAM" id="SSF51004">
    <property type="entry name" value="C-terminal (heme d1) domain of cytochrome cd1-nitrite reductase"/>
    <property type="match status" value="1"/>
</dbReference>
<dbReference type="GO" id="GO:0005829">
    <property type="term" value="C:cytosol"/>
    <property type="evidence" value="ECO:0007669"/>
    <property type="project" value="TreeGrafter"/>
</dbReference>
<dbReference type="EC" id="3.1.1.31" evidence="2"/>
<name>A0A0R2H607_PEDPE</name>
<dbReference type="RefSeq" id="WP_002833504.1">
    <property type="nucleotide sequence ID" value="NZ_BJZY01000009.1"/>
</dbReference>
<dbReference type="InterPro" id="IPR011048">
    <property type="entry name" value="Haem_d1_sf"/>
</dbReference>
<dbReference type="EMBL" id="CP021474">
    <property type="protein sequence ID" value="ARW19476.1"/>
    <property type="molecule type" value="Genomic_DNA"/>
</dbReference>
<protein>
    <submittedName>
        <fullName evidence="2">6-phosphogluconolactonase</fullName>
        <ecNumber evidence="2">3.1.1.31</ecNumber>
    </submittedName>
</protein>
<dbReference type="InterPro" id="IPR019405">
    <property type="entry name" value="Lactonase_7-beta_prop"/>
</dbReference>
<dbReference type="Pfam" id="PF10282">
    <property type="entry name" value="Lactonase"/>
    <property type="match status" value="1"/>
</dbReference>
<gene>
    <name evidence="2" type="ORF">S100892_00902</name>
</gene>
<organism evidence="2 3">
    <name type="scientific">Pediococcus pentosaceus</name>
    <dbReference type="NCBI Taxonomy" id="1255"/>
    <lineage>
        <taxon>Bacteria</taxon>
        <taxon>Bacillati</taxon>
        <taxon>Bacillota</taxon>
        <taxon>Bacilli</taxon>
        <taxon>Lactobacillales</taxon>
        <taxon>Lactobacillaceae</taxon>
        <taxon>Pediococcus</taxon>
    </lineage>
</organism>
<dbReference type="PANTHER" id="PTHR30344">
    <property type="entry name" value="6-PHOSPHOGLUCONOLACTONASE-RELATED"/>
    <property type="match status" value="1"/>
</dbReference>
<dbReference type="Gene3D" id="2.130.10.10">
    <property type="entry name" value="YVTN repeat-like/Quinoprotein amine dehydrogenase"/>
    <property type="match status" value="1"/>
</dbReference>
<proteinExistence type="inferred from homology"/>
<dbReference type="GO" id="GO:0017057">
    <property type="term" value="F:6-phosphogluconolactonase activity"/>
    <property type="evidence" value="ECO:0007669"/>
    <property type="project" value="UniProtKB-EC"/>
</dbReference>
<reference evidence="2 3" key="1">
    <citation type="submission" date="2017-05" db="EMBL/GenBank/DDBJ databases">
        <title>Genome sequence of Pediococcus pentosaceus strain SRCM100892.</title>
        <authorList>
            <person name="Cho S.H."/>
        </authorList>
    </citation>
    <scope>NUCLEOTIDE SEQUENCE [LARGE SCALE GENOMIC DNA]</scope>
    <source>
        <strain evidence="2 3">SRCM100892</strain>
    </source>
</reference>
<evidence type="ECO:0000256" key="1">
    <source>
        <dbReference type="ARBA" id="ARBA00005564"/>
    </source>
</evidence>
<dbReference type="InterPro" id="IPR015943">
    <property type="entry name" value="WD40/YVTN_repeat-like_dom_sf"/>
</dbReference>
<comment type="similarity">
    <text evidence="1">Belongs to the cycloisomerase 2 family.</text>
</comment>
<accession>A0A0R2H607</accession>
<sequence length="336" mass="37420">MIESILLGTYTKQTSKGVYQIDLDTDSKQLTNLQLVTEVENPTYLALSKKNILYAVDRFDNQGGLSVTDLYSPQNVLQHIVTPGTPPAYVTVDEKHQFVFDANYHEGTLHAYSINNDHTLTLDSTFTNTGKGPLKEQDGSHLHYVDRTPDGKLIACDLGTDQVFVLDYDSTGFKIISTFETTPGFGPRHIVFNNTGDTAYLVGELSSSVAVLNYKDCQLTHLQTIKTIPDDWNQHNGCAAIRITDDSRFLYVSNRGYDSIAVFEIQADGQLKLIQNISVEGSFPRDFALSHEQNFLVVGNQTTNNLSLFERNSNDGKLELIQKDVAAPEVVCVHFK</sequence>
<dbReference type="AlphaFoldDB" id="A0A0R2H607"/>
<evidence type="ECO:0000313" key="3">
    <source>
        <dbReference type="Proteomes" id="UP000196118"/>
    </source>
</evidence>
<dbReference type="Proteomes" id="UP000196118">
    <property type="component" value="Chromosome"/>
</dbReference>
<keyword evidence="2" id="KW-0378">Hydrolase</keyword>
<evidence type="ECO:0000313" key="2">
    <source>
        <dbReference type="EMBL" id="ARW19476.1"/>
    </source>
</evidence>